<feature type="domain" description="TFIIF beta subunit HTH" evidence="9">
    <location>
        <begin position="178"/>
        <end position="242"/>
    </location>
</feature>
<dbReference type="Proteomes" id="UP001642483">
    <property type="component" value="Unassembled WGS sequence"/>
</dbReference>
<dbReference type="PANTHER" id="PTHR10445">
    <property type="entry name" value="GENERAL TRANSCRIPTION FACTOR IIF SUBUNIT 2"/>
    <property type="match status" value="1"/>
</dbReference>
<keyword evidence="12" id="KW-1185">Reference proteome</keyword>
<dbReference type="CDD" id="cd07980">
    <property type="entry name" value="TFIIF_beta"/>
    <property type="match status" value="1"/>
</dbReference>
<dbReference type="PANTHER" id="PTHR10445:SF0">
    <property type="entry name" value="GENERAL TRANSCRIPTION FACTOR IIF SUBUNIT 2"/>
    <property type="match status" value="1"/>
</dbReference>
<comment type="subcellular location">
    <subcellularLocation>
        <location evidence="1">Nucleus</location>
    </subcellularLocation>
</comment>
<evidence type="ECO:0000256" key="6">
    <source>
        <dbReference type="ARBA" id="ARBA00023163"/>
    </source>
</evidence>
<dbReference type="Gene3D" id="1.10.10.10">
    <property type="entry name" value="Winged helix-like DNA-binding domain superfamily/Winged helix DNA-binding domain"/>
    <property type="match status" value="1"/>
</dbReference>
<evidence type="ECO:0000256" key="8">
    <source>
        <dbReference type="ARBA" id="ARBA00033388"/>
    </source>
</evidence>
<evidence type="ECO:0000256" key="5">
    <source>
        <dbReference type="ARBA" id="ARBA00023125"/>
    </source>
</evidence>
<evidence type="ECO:0000259" key="10">
    <source>
        <dbReference type="Pfam" id="PF17683"/>
    </source>
</evidence>
<dbReference type="Pfam" id="PF17683">
    <property type="entry name" value="TFIIF_beta_N"/>
    <property type="match status" value="1"/>
</dbReference>
<dbReference type="InterPro" id="IPR036388">
    <property type="entry name" value="WH-like_DNA-bd_sf"/>
</dbReference>
<evidence type="ECO:0000256" key="3">
    <source>
        <dbReference type="ARBA" id="ARBA00020815"/>
    </source>
</evidence>
<dbReference type="EMBL" id="CAWYQH010000103">
    <property type="protein sequence ID" value="CAK8687165.1"/>
    <property type="molecule type" value="Genomic_DNA"/>
</dbReference>
<evidence type="ECO:0000313" key="12">
    <source>
        <dbReference type="Proteomes" id="UP001642483"/>
    </source>
</evidence>
<evidence type="ECO:0000256" key="1">
    <source>
        <dbReference type="ARBA" id="ARBA00004123"/>
    </source>
</evidence>
<keyword evidence="6" id="KW-0804">Transcription</keyword>
<reference evidence="11 12" key="1">
    <citation type="submission" date="2024-02" db="EMBL/GenBank/DDBJ databases">
        <authorList>
            <person name="Daric V."/>
            <person name="Darras S."/>
        </authorList>
    </citation>
    <scope>NUCLEOTIDE SEQUENCE [LARGE SCALE GENOMIC DNA]</scope>
</reference>
<accession>A0ABP0GAM2</accession>
<proteinExistence type="inferred from homology"/>
<dbReference type="InterPro" id="IPR040450">
    <property type="entry name" value="TFIIF_beta_HTH"/>
</dbReference>
<sequence>MSETHDGGDSCLELSGAKHDVWLVKVPKYLASKWLNAPDGCPVGKLRITKNAGRTEVNYSMDKRLELVGEASTKNLATDHKFVLQGAERQSLAVFSTTNAKAGEKRSMEGRVVQKVDCRPVVSHNYMKLKRTQMIEACKPKRITKQLESAVTTVYKPVNVVKEELAYKEQKKSEGKKIRVAKEELEGMLFQAFEKHQYYNIKDLKDITQQPVAFLKDVLKEIGLYNKHPGHRHMWELKPEYRHHKVETKDSDDSS</sequence>
<comment type="caution">
    <text evidence="11">The sequence shown here is derived from an EMBL/GenBank/DDBJ whole genome shotgun (WGS) entry which is preliminary data.</text>
</comment>
<name>A0ABP0GAM2_CLALP</name>
<evidence type="ECO:0000256" key="7">
    <source>
        <dbReference type="ARBA" id="ARBA00023242"/>
    </source>
</evidence>
<gene>
    <name evidence="11" type="ORF">CVLEPA_LOCUS19240</name>
</gene>
<evidence type="ECO:0000256" key="4">
    <source>
        <dbReference type="ARBA" id="ARBA00023015"/>
    </source>
</evidence>
<dbReference type="InterPro" id="IPR003196">
    <property type="entry name" value="TFIIF_beta"/>
</dbReference>
<comment type="similarity">
    <text evidence="2">Belongs to the TFIIF beta subunit family.</text>
</comment>
<keyword evidence="4" id="KW-0805">Transcription regulation</keyword>
<dbReference type="Pfam" id="PF02270">
    <property type="entry name" value="TFIIF_beta"/>
    <property type="match status" value="1"/>
</dbReference>
<protein>
    <recommendedName>
        <fullName evidence="3">General transcription factor IIF subunit 2</fullName>
    </recommendedName>
    <alternativeName>
        <fullName evidence="8">Transcription initiation factor IIF subunit beta</fullName>
    </alternativeName>
</protein>
<evidence type="ECO:0000259" key="9">
    <source>
        <dbReference type="Pfam" id="PF02270"/>
    </source>
</evidence>
<evidence type="ECO:0000256" key="2">
    <source>
        <dbReference type="ARBA" id="ARBA00009543"/>
    </source>
</evidence>
<dbReference type="InterPro" id="IPR040504">
    <property type="entry name" value="TFIIF_beta_N"/>
</dbReference>
<dbReference type="SUPFAM" id="SSF50916">
    <property type="entry name" value="Rap30/74 interaction domains"/>
    <property type="match status" value="1"/>
</dbReference>
<keyword evidence="5" id="KW-0238">DNA-binding</keyword>
<dbReference type="InterPro" id="IPR036390">
    <property type="entry name" value="WH_DNA-bd_sf"/>
</dbReference>
<dbReference type="InterPro" id="IPR011039">
    <property type="entry name" value="TFIIF_interaction"/>
</dbReference>
<evidence type="ECO:0000313" key="11">
    <source>
        <dbReference type="EMBL" id="CAK8687165.1"/>
    </source>
</evidence>
<dbReference type="SUPFAM" id="SSF46785">
    <property type="entry name" value="Winged helix' DNA-binding domain"/>
    <property type="match status" value="1"/>
</dbReference>
<organism evidence="11 12">
    <name type="scientific">Clavelina lepadiformis</name>
    <name type="common">Light-bulb sea squirt</name>
    <name type="synonym">Ascidia lepadiformis</name>
    <dbReference type="NCBI Taxonomy" id="159417"/>
    <lineage>
        <taxon>Eukaryota</taxon>
        <taxon>Metazoa</taxon>
        <taxon>Chordata</taxon>
        <taxon>Tunicata</taxon>
        <taxon>Ascidiacea</taxon>
        <taxon>Aplousobranchia</taxon>
        <taxon>Clavelinidae</taxon>
        <taxon>Clavelina</taxon>
    </lineage>
</organism>
<feature type="domain" description="TFIIF beta subunit N-terminal" evidence="10">
    <location>
        <begin position="19"/>
        <end position="124"/>
    </location>
</feature>
<keyword evidence="7" id="KW-0539">Nucleus</keyword>